<dbReference type="Pfam" id="PF16198">
    <property type="entry name" value="TruB_C_2"/>
    <property type="match status" value="1"/>
</dbReference>
<gene>
    <name evidence="5 8" type="primary">truB</name>
    <name evidence="8" type="ORF">EWM59_08130</name>
</gene>
<accession>A0A4Q5M2U8</accession>
<protein>
    <recommendedName>
        <fullName evidence="5">tRNA pseudouridine synthase B</fullName>
        <ecNumber evidence="5">5.4.99.25</ecNumber>
    </recommendedName>
    <alternativeName>
        <fullName evidence="5">tRNA pseudouridine(55) synthase</fullName>
        <shortName evidence="5">Psi55 synthase</shortName>
    </alternativeName>
    <alternativeName>
        <fullName evidence="5">tRNA pseudouridylate synthase</fullName>
    </alternativeName>
    <alternativeName>
        <fullName evidence="5">tRNA-uridine isomerase</fullName>
    </alternativeName>
</protein>
<comment type="caution">
    <text evidence="8">The sequence shown here is derived from an EMBL/GenBank/DDBJ whole genome shotgun (WGS) entry which is preliminary data.</text>
</comment>
<dbReference type="Proteomes" id="UP000293162">
    <property type="component" value="Unassembled WGS sequence"/>
</dbReference>
<dbReference type="NCBIfam" id="TIGR00431">
    <property type="entry name" value="TruB"/>
    <property type="match status" value="1"/>
</dbReference>
<dbReference type="HAMAP" id="MF_01080">
    <property type="entry name" value="TruB_bact"/>
    <property type="match status" value="1"/>
</dbReference>
<dbReference type="SUPFAM" id="SSF55120">
    <property type="entry name" value="Pseudouridine synthase"/>
    <property type="match status" value="1"/>
</dbReference>
<keyword evidence="4 5" id="KW-0413">Isomerase</keyword>
<reference evidence="8 9" key="1">
    <citation type="submission" date="2019-02" db="EMBL/GenBank/DDBJ databases">
        <title>Bacterial novel species Emticicia sp. 17J42-9 isolated from soil.</title>
        <authorList>
            <person name="Jung H.-Y."/>
        </authorList>
    </citation>
    <scope>NUCLEOTIDE SEQUENCE [LARGE SCALE GENOMIC DNA]</scope>
    <source>
        <strain evidence="8 9">17J42-9</strain>
    </source>
</reference>
<dbReference type="GO" id="GO:1990481">
    <property type="term" value="P:mRNA pseudouridine synthesis"/>
    <property type="evidence" value="ECO:0007669"/>
    <property type="project" value="TreeGrafter"/>
</dbReference>
<dbReference type="PANTHER" id="PTHR13767:SF2">
    <property type="entry name" value="PSEUDOURIDYLATE SYNTHASE TRUB1"/>
    <property type="match status" value="1"/>
</dbReference>
<dbReference type="InterPro" id="IPR032819">
    <property type="entry name" value="TruB_C"/>
</dbReference>
<dbReference type="Gene3D" id="3.30.2350.10">
    <property type="entry name" value="Pseudouridine synthase"/>
    <property type="match status" value="1"/>
</dbReference>
<evidence type="ECO:0000259" key="7">
    <source>
        <dbReference type="Pfam" id="PF16198"/>
    </source>
</evidence>
<dbReference type="RefSeq" id="WP_130020458.1">
    <property type="nucleotide sequence ID" value="NZ_SEWF01000009.1"/>
</dbReference>
<dbReference type="GO" id="GO:0160148">
    <property type="term" value="F:tRNA pseudouridine(55) synthase activity"/>
    <property type="evidence" value="ECO:0007669"/>
    <property type="project" value="UniProtKB-EC"/>
</dbReference>
<keyword evidence="3 5" id="KW-0819">tRNA processing</keyword>
<comment type="function">
    <text evidence="5">Responsible for synthesis of pseudouridine from uracil-55 in the psi GC loop of transfer RNAs.</text>
</comment>
<proteinExistence type="inferred from homology"/>
<dbReference type="EC" id="5.4.99.25" evidence="5"/>
<evidence type="ECO:0000256" key="4">
    <source>
        <dbReference type="ARBA" id="ARBA00023235"/>
    </source>
</evidence>
<keyword evidence="9" id="KW-1185">Reference proteome</keyword>
<dbReference type="InterPro" id="IPR014780">
    <property type="entry name" value="tRNA_psdUridine_synth_TruB"/>
</dbReference>
<evidence type="ECO:0000313" key="8">
    <source>
        <dbReference type="EMBL" id="RYU96167.1"/>
    </source>
</evidence>
<sequence length="229" mass="25884">MQTVVDERNEVLLIDKPLKWTSFDVVNKVRYAGKYKKVGHAGTLDPLATGLLILCTNKKTKEIDTYQAQEKEYTGTLVLGKTTPSIDLETEVDAEFPIDHITPEAINQVVAQLTGLIEQIPPAHSAIKVNGKRAYESARKGEEVVIKSRQVEIKEFDIDTTHFPQISFRIVCSKGTYIRSLVRDFGKLLQSGAYMSSLRRTRIGEFRIENALSLEQFLENIRNFAPNQQ</sequence>
<name>A0A4Q5M2U8_9BACT</name>
<feature type="active site" description="Nucleophile" evidence="5">
    <location>
        <position position="45"/>
    </location>
</feature>
<dbReference type="InterPro" id="IPR002501">
    <property type="entry name" value="PsdUridine_synth_N"/>
</dbReference>
<dbReference type="GO" id="GO:0003723">
    <property type="term" value="F:RNA binding"/>
    <property type="evidence" value="ECO:0007669"/>
    <property type="project" value="InterPro"/>
</dbReference>
<evidence type="ECO:0000256" key="1">
    <source>
        <dbReference type="ARBA" id="ARBA00000385"/>
    </source>
</evidence>
<comment type="similarity">
    <text evidence="2 5">Belongs to the pseudouridine synthase TruB family. Type 1 subfamily.</text>
</comment>
<dbReference type="EMBL" id="SEWF01000009">
    <property type="protein sequence ID" value="RYU96167.1"/>
    <property type="molecule type" value="Genomic_DNA"/>
</dbReference>
<evidence type="ECO:0000256" key="5">
    <source>
        <dbReference type="HAMAP-Rule" id="MF_01080"/>
    </source>
</evidence>
<dbReference type="Pfam" id="PF01509">
    <property type="entry name" value="TruB_N"/>
    <property type="match status" value="1"/>
</dbReference>
<dbReference type="InterPro" id="IPR020103">
    <property type="entry name" value="PsdUridine_synth_cat_dom_sf"/>
</dbReference>
<dbReference type="PANTHER" id="PTHR13767">
    <property type="entry name" value="TRNA-PSEUDOURIDINE SYNTHASE"/>
    <property type="match status" value="1"/>
</dbReference>
<comment type="catalytic activity">
    <reaction evidence="1 5">
        <text>uridine(55) in tRNA = pseudouridine(55) in tRNA</text>
        <dbReference type="Rhea" id="RHEA:42532"/>
        <dbReference type="Rhea" id="RHEA-COMP:10101"/>
        <dbReference type="Rhea" id="RHEA-COMP:10102"/>
        <dbReference type="ChEBI" id="CHEBI:65314"/>
        <dbReference type="ChEBI" id="CHEBI:65315"/>
        <dbReference type="EC" id="5.4.99.25"/>
    </reaction>
</comment>
<evidence type="ECO:0000313" key="9">
    <source>
        <dbReference type="Proteomes" id="UP000293162"/>
    </source>
</evidence>
<evidence type="ECO:0000256" key="3">
    <source>
        <dbReference type="ARBA" id="ARBA00022694"/>
    </source>
</evidence>
<feature type="domain" description="tRNA pseudouridylate synthase B C-terminal" evidence="7">
    <location>
        <begin position="179"/>
        <end position="219"/>
    </location>
</feature>
<evidence type="ECO:0000256" key="2">
    <source>
        <dbReference type="ARBA" id="ARBA00005642"/>
    </source>
</evidence>
<feature type="domain" description="Pseudouridine synthase II N-terminal" evidence="6">
    <location>
        <begin position="34"/>
        <end position="178"/>
    </location>
</feature>
<dbReference type="GO" id="GO:0031119">
    <property type="term" value="P:tRNA pseudouridine synthesis"/>
    <property type="evidence" value="ECO:0007669"/>
    <property type="project" value="UniProtKB-UniRule"/>
</dbReference>
<evidence type="ECO:0000259" key="6">
    <source>
        <dbReference type="Pfam" id="PF01509"/>
    </source>
</evidence>
<dbReference type="CDD" id="cd02573">
    <property type="entry name" value="PseudoU_synth_EcTruB"/>
    <property type="match status" value="1"/>
</dbReference>
<dbReference type="AlphaFoldDB" id="A0A4Q5M2U8"/>
<organism evidence="8 9">
    <name type="scientific">Emticicia agri</name>
    <dbReference type="NCBI Taxonomy" id="2492393"/>
    <lineage>
        <taxon>Bacteria</taxon>
        <taxon>Pseudomonadati</taxon>
        <taxon>Bacteroidota</taxon>
        <taxon>Cytophagia</taxon>
        <taxon>Cytophagales</taxon>
        <taxon>Leadbetterellaceae</taxon>
        <taxon>Emticicia</taxon>
    </lineage>
</organism>
<dbReference type="OrthoDB" id="9802309at2"/>